<dbReference type="AlphaFoldDB" id="A0AAN6LS60"/>
<gene>
    <name evidence="1" type="ORF">GRF29_112g1352225</name>
</gene>
<protein>
    <submittedName>
        <fullName evidence="1">Uncharacterized protein</fullName>
    </submittedName>
</protein>
<evidence type="ECO:0000313" key="1">
    <source>
        <dbReference type="EMBL" id="KAK3203448.1"/>
    </source>
</evidence>
<dbReference type="EMBL" id="WVTA01000011">
    <property type="protein sequence ID" value="KAK3203448.1"/>
    <property type="molecule type" value="Genomic_DNA"/>
</dbReference>
<comment type="caution">
    <text evidence="1">The sequence shown here is derived from an EMBL/GenBank/DDBJ whole genome shotgun (WGS) entry which is preliminary data.</text>
</comment>
<name>A0AAN6LS60_9PLEO</name>
<dbReference type="Proteomes" id="UP001280581">
    <property type="component" value="Unassembled WGS sequence"/>
</dbReference>
<keyword evidence="2" id="KW-1185">Reference proteome</keyword>
<reference evidence="1 2" key="1">
    <citation type="submission" date="2021-02" db="EMBL/GenBank/DDBJ databases">
        <title>Genome assembly of Pseudopithomyces chartarum.</title>
        <authorList>
            <person name="Jauregui R."/>
            <person name="Singh J."/>
            <person name="Voisey C."/>
        </authorList>
    </citation>
    <scope>NUCLEOTIDE SEQUENCE [LARGE SCALE GENOMIC DNA]</scope>
    <source>
        <strain evidence="1 2">AGR01</strain>
    </source>
</reference>
<sequence length="224" mass="25111">MKEDPALIEVISFYASARKPDDLVYWIAAKGNARKSALSLAFVGNRPRHVLCVLNMINTWLEKGIKIDRDALKHSLSPRLEIENMLTDTFENLVRAFRDGKIQKDKTEGVSNIAGRLASKIRRNEAYFELIAGKYLSEFSLTITKEELEKLEKLAELNESPQQLNASESGSAQLQHSTILETSIYSDSHIKNLCGESHGYPLKTSASEESVYLSANEESIADVY</sequence>
<evidence type="ECO:0000313" key="2">
    <source>
        <dbReference type="Proteomes" id="UP001280581"/>
    </source>
</evidence>
<organism evidence="1 2">
    <name type="scientific">Pseudopithomyces chartarum</name>
    <dbReference type="NCBI Taxonomy" id="1892770"/>
    <lineage>
        <taxon>Eukaryota</taxon>
        <taxon>Fungi</taxon>
        <taxon>Dikarya</taxon>
        <taxon>Ascomycota</taxon>
        <taxon>Pezizomycotina</taxon>
        <taxon>Dothideomycetes</taxon>
        <taxon>Pleosporomycetidae</taxon>
        <taxon>Pleosporales</taxon>
        <taxon>Massarineae</taxon>
        <taxon>Didymosphaeriaceae</taxon>
        <taxon>Pseudopithomyces</taxon>
    </lineage>
</organism>
<accession>A0AAN6LS60</accession>
<proteinExistence type="predicted"/>